<dbReference type="InterPro" id="IPR036259">
    <property type="entry name" value="MFS_trans_sf"/>
</dbReference>
<gene>
    <name evidence="9" type="ORF">CMQ_3795</name>
</gene>
<comment type="subcellular location">
    <subcellularLocation>
        <location evidence="1">Membrane</location>
        <topology evidence="1">Multi-pass membrane protein</topology>
    </subcellularLocation>
</comment>
<keyword evidence="6 8" id="KW-0472">Membrane</keyword>
<reference evidence="9 10" key="1">
    <citation type="journal article" date="2011" name="Proc. Natl. Acad. Sci. U.S.A.">
        <title>Genome and transcriptome analyses of the mountain pine beetle-fungal symbiont Grosmannia clavigera, a lodgepole pine pathogen.</title>
        <authorList>
            <person name="DiGuistini S."/>
            <person name="Wang Y."/>
            <person name="Liao N.Y."/>
            <person name="Taylor G."/>
            <person name="Tanguay P."/>
            <person name="Feau N."/>
            <person name="Henrissat B."/>
            <person name="Chan S.K."/>
            <person name="Hesse-Orce U."/>
            <person name="Alamouti S.M."/>
            <person name="Tsui C.K.M."/>
            <person name="Docking R.T."/>
            <person name="Levasseur A."/>
            <person name="Haridas S."/>
            <person name="Robertson G."/>
            <person name="Birol I."/>
            <person name="Holt R.A."/>
            <person name="Marra M.A."/>
            <person name="Hamelin R.C."/>
            <person name="Hirst M."/>
            <person name="Jones S.J.M."/>
            <person name="Bohlmann J."/>
            <person name="Breuil C."/>
        </authorList>
    </citation>
    <scope>NUCLEOTIDE SEQUENCE [LARGE SCALE GENOMIC DNA]</scope>
    <source>
        <strain evidence="10">kw1407 / UAMH 11150</strain>
    </source>
</reference>
<dbReference type="GO" id="GO:0005886">
    <property type="term" value="C:plasma membrane"/>
    <property type="evidence" value="ECO:0007669"/>
    <property type="project" value="TreeGrafter"/>
</dbReference>
<feature type="transmembrane region" description="Helical" evidence="8">
    <location>
        <begin position="220"/>
        <end position="242"/>
    </location>
</feature>
<feature type="transmembrane region" description="Helical" evidence="8">
    <location>
        <begin position="85"/>
        <end position="110"/>
    </location>
</feature>
<keyword evidence="5 8" id="KW-1133">Transmembrane helix</keyword>
<comment type="similarity">
    <text evidence="2">Belongs to the major facilitator superfamily.</text>
</comment>
<dbReference type="Proteomes" id="UP000007796">
    <property type="component" value="Unassembled WGS sequence"/>
</dbReference>
<keyword evidence="10" id="KW-1185">Reference proteome</keyword>
<organism evidence="10">
    <name type="scientific">Grosmannia clavigera (strain kw1407 / UAMH 11150)</name>
    <name type="common">Blue stain fungus</name>
    <name type="synonym">Graphiocladiella clavigera</name>
    <dbReference type="NCBI Taxonomy" id="655863"/>
    <lineage>
        <taxon>Eukaryota</taxon>
        <taxon>Fungi</taxon>
        <taxon>Dikarya</taxon>
        <taxon>Ascomycota</taxon>
        <taxon>Pezizomycotina</taxon>
        <taxon>Sordariomycetes</taxon>
        <taxon>Sordariomycetidae</taxon>
        <taxon>Ophiostomatales</taxon>
        <taxon>Ophiostomataceae</taxon>
        <taxon>Leptographium</taxon>
    </lineage>
</organism>
<evidence type="ECO:0000256" key="3">
    <source>
        <dbReference type="ARBA" id="ARBA00022448"/>
    </source>
</evidence>
<feature type="transmembrane region" description="Helical" evidence="8">
    <location>
        <begin position="130"/>
        <end position="149"/>
    </location>
</feature>
<protein>
    <submittedName>
        <fullName evidence="9">Siderochrome-iron transporter</fullName>
    </submittedName>
</protein>
<evidence type="ECO:0000313" key="9">
    <source>
        <dbReference type="EMBL" id="EFX05726.1"/>
    </source>
</evidence>
<dbReference type="FunFam" id="1.20.1250.20:FF:000284">
    <property type="entry name" value="Siderophore iron transporter mirB"/>
    <property type="match status" value="1"/>
</dbReference>
<accession>F0XA07</accession>
<feature type="transmembrane region" description="Helical" evidence="8">
    <location>
        <begin position="580"/>
        <end position="599"/>
    </location>
</feature>
<dbReference type="Pfam" id="PF07690">
    <property type="entry name" value="MFS_1"/>
    <property type="match status" value="2"/>
</dbReference>
<dbReference type="OrthoDB" id="4078873at2759"/>
<keyword evidence="3" id="KW-0813">Transport</keyword>
<dbReference type="eggNOG" id="KOG0254">
    <property type="taxonomic scope" value="Eukaryota"/>
</dbReference>
<dbReference type="AlphaFoldDB" id="F0XA07"/>
<feature type="transmembrane region" description="Helical" evidence="8">
    <location>
        <begin position="161"/>
        <end position="178"/>
    </location>
</feature>
<feature type="transmembrane region" description="Helical" evidence="8">
    <location>
        <begin position="298"/>
        <end position="319"/>
    </location>
</feature>
<feature type="transmembrane region" description="Helical" evidence="8">
    <location>
        <begin position="373"/>
        <end position="390"/>
    </location>
</feature>
<name>F0XA07_GROCL</name>
<dbReference type="GeneID" id="25976934"/>
<feature type="transmembrane region" description="Helical" evidence="8">
    <location>
        <begin position="499"/>
        <end position="526"/>
    </location>
</feature>
<dbReference type="PANTHER" id="PTHR23501">
    <property type="entry name" value="MAJOR FACILITATOR SUPERFAMILY"/>
    <property type="match status" value="1"/>
</dbReference>
<evidence type="ECO:0000256" key="7">
    <source>
        <dbReference type="SAM" id="MobiDB-lite"/>
    </source>
</evidence>
<proteinExistence type="inferred from homology"/>
<evidence type="ECO:0000256" key="2">
    <source>
        <dbReference type="ARBA" id="ARBA00008335"/>
    </source>
</evidence>
<evidence type="ECO:0000256" key="6">
    <source>
        <dbReference type="ARBA" id="ARBA00023136"/>
    </source>
</evidence>
<feature type="transmembrane region" description="Helical" evidence="8">
    <location>
        <begin position="248"/>
        <end position="269"/>
    </location>
</feature>
<evidence type="ECO:0000256" key="4">
    <source>
        <dbReference type="ARBA" id="ARBA00022692"/>
    </source>
</evidence>
<dbReference type="InParanoid" id="F0XA07"/>
<evidence type="ECO:0000256" key="1">
    <source>
        <dbReference type="ARBA" id="ARBA00004141"/>
    </source>
</evidence>
<keyword evidence="4 8" id="KW-0812">Transmembrane</keyword>
<feature type="region of interest" description="Disordered" evidence="7">
    <location>
        <begin position="20"/>
        <end position="43"/>
    </location>
</feature>
<dbReference type="RefSeq" id="XP_014175208.1">
    <property type="nucleotide sequence ID" value="XM_014319733.1"/>
</dbReference>
<dbReference type="InterPro" id="IPR011701">
    <property type="entry name" value="MFS"/>
</dbReference>
<dbReference type="PANTHER" id="PTHR23501:SF107">
    <property type="entry name" value="TRANSPORTER, PUTATIVE (AFU_ORTHOLOGUE AFUA_7G04730)-RELATED"/>
    <property type="match status" value="1"/>
</dbReference>
<feature type="transmembrane region" description="Helical" evidence="8">
    <location>
        <begin position="331"/>
        <end position="353"/>
    </location>
</feature>
<feature type="transmembrane region" description="Helical" evidence="8">
    <location>
        <begin position="190"/>
        <end position="208"/>
    </location>
</feature>
<dbReference type="EMBL" id="GL629735">
    <property type="protein sequence ID" value="EFX05726.1"/>
    <property type="molecule type" value="Genomic_DNA"/>
</dbReference>
<evidence type="ECO:0000256" key="8">
    <source>
        <dbReference type="SAM" id="Phobius"/>
    </source>
</evidence>
<dbReference type="SUPFAM" id="SSF103473">
    <property type="entry name" value="MFS general substrate transporter"/>
    <property type="match status" value="2"/>
</dbReference>
<evidence type="ECO:0000256" key="5">
    <source>
        <dbReference type="ARBA" id="ARBA00022989"/>
    </source>
</evidence>
<feature type="transmembrane region" description="Helical" evidence="8">
    <location>
        <begin position="410"/>
        <end position="431"/>
    </location>
</feature>
<evidence type="ECO:0000313" key="10">
    <source>
        <dbReference type="Proteomes" id="UP000007796"/>
    </source>
</evidence>
<feature type="transmembrane region" description="Helical" evidence="8">
    <location>
        <begin position="440"/>
        <end position="460"/>
    </location>
</feature>
<feature type="transmembrane region" description="Helical" evidence="8">
    <location>
        <begin position="466"/>
        <end position="487"/>
    </location>
</feature>
<sequence length="614" mass="67567">MASHNSTAHIMVTISPDGKTSVGAAMAMSDSPGSTDKKAGLPTEDIETASSSLSLEERNEREIVEHPNEITDDAQTGVKKAEAVALVWSTAALYYTYAWICLCFFILALQSSVGSNMMYYAYADFSSAPQISQAYIIGSIISGVIQLPIAKTLNLWGRAEGFLVVLTVYLVGIIILASCNGAKSFAAGYTIYYIGYTSVNFILSIFVADSAGLRNRAFAYAFIGTPSICTAFTGSLIAQAFYEHSTWRWSYGCFVIIVFFTFTPLTLVLKFYQRKAEKMGLYVRTRSGRTTWQSVVHYFYEFDLVGGFFLMAVFVLLLLPFSLEIYGYGSYSSPTFICMIVFGAVLLPVFALWERFMAKTAFVKWELFKKRTVVGACVLSAVIFFNYAAWDTYYYYYLQVVYNLNTAKTGYMNQIYSVGSTIWAVLFGVWIRQTKYFKKVCLFFGAPLLVLGAGLMVHFRGSDSKIGYLIMCQILIAFGGGTLVIGDEMAAMAAADREGIPMVIALISLFGSLGGAIGYAVAVAIYSNTFPSALLKALPDDTKADYLTIYLGGSTTQLLYPIGTAARTAIDYAWTESQKYLCIAAVSIVGLAFLAVAIWKNYDVDRRQVKGLVL</sequence>
<dbReference type="HOGENOM" id="CLU_012970_1_0_1"/>
<dbReference type="GO" id="GO:0022857">
    <property type="term" value="F:transmembrane transporter activity"/>
    <property type="evidence" value="ECO:0007669"/>
    <property type="project" value="InterPro"/>
</dbReference>
<dbReference type="Gene3D" id="1.20.1250.20">
    <property type="entry name" value="MFS general substrate transporter like domains"/>
    <property type="match status" value="2"/>
</dbReference>
<feature type="transmembrane region" description="Helical" evidence="8">
    <location>
        <begin position="546"/>
        <end position="568"/>
    </location>
</feature>